<name>A0ABV7N5U4_9STAP</name>
<evidence type="ECO:0000313" key="1">
    <source>
        <dbReference type="EMBL" id="MFC3387853.1"/>
    </source>
</evidence>
<comment type="caution">
    <text evidence="1">The sequence shown here is derived from an EMBL/GenBank/DDBJ whole genome shotgun (WGS) entry which is preliminary data.</text>
</comment>
<reference evidence="2" key="1">
    <citation type="journal article" date="2019" name="Int. J. Syst. Evol. Microbiol.">
        <title>The Global Catalogue of Microorganisms (GCM) 10K type strain sequencing project: providing services to taxonomists for standard genome sequencing and annotation.</title>
        <authorList>
            <consortium name="The Broad Institute Genomics Platform"/>
            <consortium name="The Broad Institute Genome Sequencing Center for Infectious Disease"/>
            <person name="Wu L."/>
            <person name="Ma J."/>
        </authorList>
    </citation>
    <scope>NUCLEOTIDE SEQUENCE [LARGE SCALE GENOMIC DNA]</scope>
    <source>
        <strain evidence="2">CCM 7756</strain>
    </source>
</reference>
<evidence type="ECO:0000313" key="2">
    <source>
        <dbReference type="Proteomes" id="UP001595637"/>
    </source>
</evidence>
<keyword evidence="2" id="KW-1185">Reference proteome</keyword>
<proteinExistence type="predicted"/>
<accession>A0ABV7N5U4</accession>
<sequence length="117" mass="12813">MNSNSGNGGFSTFAVPNVGDCKFSYCQNFSTHGYTAASSTVLAPSFALAKNRIHPALNLPLGVIAGFSDAYFSPNNLYGVVEHFNYYYPNENFKKTMKLTKYYYNSSLTIQSSTCVG</sequence>
<dbReference type="EMBL" id="JBHRVQ010000001">
    <property type="protein sequence ID" value="MFC3387853.1"/>
    <property type="molecule type" value="Genomic_DNA"/>
</dbReference>
<protein>
    <submittedName>
        <fullName evidence="1">Uncharacterized protein</fullName>
    </submittedName>
</protein>
<organism evidence="1 2">
    <name type="scientific">Salinicoccus sesuvii</name>
    <dbReference type="NCBI Taxonomy" id="868281"/>
    <lineage>
        <taxon>Bacteria</taxon>
        <taxon>Bacillati</taxon>
        <taxon>Bacillota</taxon>
        <taxon>Bacilli</taxon>
        <taxon>Bacillales</taxon>
        <taxon>Staphylococcaceae</taxon>
        <taxon>Salinicoccus</taxon>
    </lineage>
</organism>
<dbReference type="RefSeq" id="WP_380652415.1">
    <property type="nucleotide sequence ID" value="NZ_JBHRVQ010000001.1"/>
</dbReference>
<dbReference type="Proteomes" id="UP001595637">
    <property type="component" value="Unassembled WGS sequence"/>
</dbReference>
<gene>
    <name evidence="1" type="ORF">ACFOEO_04470</name>
</gene>